<keyword evidence="1" id="KW-0472">Membrane</keyword>
<dbReference type="AlphaFoldDB" id="A0A1F5RJ06"/>
<feature type="transmembrane region" description="Helical" evidence="1">
    <location>
        <begin position="254"/>
        <end position="275"/>
    </location>
</feature>
<protein>
    <submittedName>
        <fullName evidence="2">Uncharacterized protein</fullName>
    </submittedName>
</protein>
<comment type="caution">
    <text evidence="2">The sequence shown here is derived from an EMBL/GenBank/DDBJ whole genome shotgun (WGS) entry which is preliminary data.</text>
</comment>
<dbReference type="Proteomes" id="UP000177230">
    <property type="component" value="Unassembled WGS sequence"/>
</dbReference>
<accession>A0A1F5RJ06</accession>
<sequence>MLKFLAKFGKLDRRIVFALLLLSILVPLLFNIKPRFYVDSATKGIYDYVDQIEPNGRSLLVSFDYDPQVAAELDPMARAVLRHCFARGVKVVGMSLAPQGDAIGEGIITQVAREYDKKLGQDYCYFGFRPGGTIIMLQMGVNVKKALPLDYYQTPYDSLPMMKNIHNYDDIAMVLSLAGSTYPVSWMIFAGTKFGVKIGAGQTAVMAPDNYPFLQTKQFIGQLGGMKGGAEYEQMIVDAGYYHKPDVASKAMGAIAYSHLLIILLIILGNIGYFISKKIEQKK</sequence>
<dbReference type="EMBL" id="MFFM01000003">
    <property type="protein sequence ID" value="OGF14354.1"/>
    <property type="molecule type" value="Genomic_DNA"/>
</dbReference>
<evidence type="ECO:0000313" key="2">
    <source>
        <dbReference type="EMBL" id="OGF14354.1"/>
    </source>
</evidence>
<gene>
    <name evidence="2" type="ORF">A2024_10230</name>
</gene>
<evidence type="ECO:0000256" key="1">
    <source>
        <dbReference type="SAM" id="Phobius"/>
    </source>
</evidence>
<reference evidence="2 3" key="1">
    <citation type="journal article" date="2016" name="Nat. Commun.">
        <title>Thousands of microbial genomes shed light on interconnected biogeochemical processes in an aquifer system.</title>
        <authorList>
            <person name="Anantharaman K."/>
            <person name="Brown C.T."/>
            <person name="Hug L.A."/>
            <person name="Sharon I."/>
            <person name="Castelle C.J."/>
            <person name="Probst A.J."/>
            <person name="Thomas B.C."/>
            <person name="Singh A."/>
            <person name="Wilkins M.J."/>
            <person name="Karaoz U."/>
            <person name="Brodie E.L."/>
            <person name="Williams K.H."/>
            <person name="Hubbard S.S."/>
            <person name="Banfield J.F."/>
        </authorList>
    </citation>
    <scope>NUCLEOTIDE SEQUENCE [LARGE SCALE GENOMIC DNA]</scope>
</reference>
<keyword evidence="1" id="KW-1133">Transmembrane helix</keyword>
<name>A0A1F5RJ06_9BACT</name>
<evidence type="ECO:0000313" key="3">
    <source>
        <dbReference type="Proteomes" id="UP000177230"/>
    </source>
</evidence>
<proteinExistence type="predicted"/>
<keyword evidence="1" id="KW-0812">Transmembrane</keyword>
<organism evidence="2 3">
    <name type="scientific">Candidatus Edwardsbacteria bacterium GWF2_54_11</name>
    <dbReference type="NCBI Taxonomy" id="1817851"/>
    <lineage>
        <taxon>Bacteria</taxon>
        <taxon>Candidatus Edwardsiibacteriota</taxon>
    </lineage>
</organism>